<dbReference type="PANTHER" id="PTHR48111">
    <property type="entry name" value="REGULATOR OF RPOS"/>
    <property type="match status" value="1"/>
</dbReference>
<dbReference type="RefSeq" id="WP_013011869.1">
    <property type="nucleotide sequence ID" value="NC_013943.1"/>
</dbReference>
<proteinExistence type="predicted"/>
<dbReference type="PROSITE" id="PS50110">
    <property type="entry name" value="RESPONSE_REGULATORY"/>
    <property type="match status" value="1"/>
</dbReference>
<keyword evidence="2" id="KW-0902">Two-component regulatory system</keyword>
<evidence type="ECO:0000256" key="1">
    <source>
        <dbReference type="ARBA" id="ARBA00022553"/>
    </source>
</evidence>
<evidence type="ECO:0000256" key="4">
    <source>
        <dbReference type="ARBA" id="ARBA00023125"/>
    </source>
</evidence>
<dbReference type="Gene3D" id="3.40.50.2300">
    <property type="match status" value="1"/>
</dbReference>
<dbReference type="STRING" id="522772.Dacet_2614"/>
<dbReference type="OrthoDB" id="9802426at2"/>
<accession>D4H516</accession>
<feature type="modified residue" description="4-aspartylphosphate" evidence="6">
    <location>
        <position position="51"/>
    </location>
</feature>
<keyword evidence="4 7" id="KW-0238">DNA-binding</keyword>
<dbReference type="GO" id="GO:0006355">
    <property type="term" value="P:regulation of DNA-templated transcription"/>
    <property type="evidence" value="ECO:0007669"/>
    <property type="project" value="InterPro"/>
</dbReference>
<dbReference type="GO" id="GO:0032993">
    <property type="term" value="C:protein-DNA complex"/>
    <property type="evidence" value="ECO:0007669"/>
    <property type="project" value="TreeGrafter"/>
</dbReference>
<protein>
    <submittedName>
        <fullName evidence="10">Two component transcriptional regulator, winged helix family</fullName>
    </submittedName>
</protein>
<dbReference type="SMART" id="SM00862">
    <property type="entry name" value="Trans_reg_C"/>
    <property type="match status" value="1"/>
</dbReference>
<dbReference type="InterPro" id="IPR001867">
    <property type="entry name" value="OmpR/PhoB-type_DNA-bd"/>
</dbReference>
<dbReference type="PROSITE" id="PS51755">
    <property type="entry name" value="OMPR_PHOB"/>
    <property type="match status" value="1"/>
</dbReference>
<dbReference type="Proteomes" id="UP000002012">
    <property type="component" value="Chromosome"/>
</dbReference>
<name>D4H516_DENA2</name>
<evidence type="ECO:0000313" key="10">
    <source>
        <dbReference type="EMBL" id="ADD69372.1"/>
    </source>
</evidence>
<dbReference type="PANTHER" id="PTHR48111:SF22">
    <property type="entry name" value="REGULATOR OF RPOS"/>
    <property type="match status" value="1"/>
</dbReference>
<dbReference type="InterPro" id="IPR039420">
    <property type="entry name" value="WalR-like"/>
</dbReference>
<evidence type="ECO:0000259" key="9">
    <source>
        <dbReference type="PROSITE" id="PS51755"/>
    </source>
</evidence>
<dbReference type="InterPro" id="IPR036388">
    <property type="entry name" value="WH-like_DNA-bd_sf"/>
</dbReference>
<feature type="domain" description="OmpR/PhoB-type" evidence="9">
    <location>
        <begin position="125"/>
        <end position="222"/>
    </location>
</feature>
<keyword evidence="1 6" id="KW-0597">Phosphoprotein</keyword>
<evidence type="ECO:0000313" key="11">
    <source>
        <dbReference type="Proteomes" id="UP000002012"/>
    </source>
</evidence>
<dbReference type="InterPro" id="IPR001789">
    <property type="entry name" value="Sig_transdc_resp-reg_receiver"/>
</dbReference>
<evidence type="ECO:0000256" key="7">
    <source>
        <dbReference type="PROSITE-ProRule" id="PRU01091"/>
    </source>
</evidence>
<keyword evidence="11" id="KW-1185">Reference proteome</keyword>
<gene>
    <name evidence="10" type="ordered locus">Dacet_2614</name>
</gene>
<reference evidence="10 11" key="1">
    <citation type="journal article" date="2010" name="Stand. Genomic Sci.">
        <title>Complete genome sequence of Denitrovibrio acetiphilus type strain (N2460).</title>
        <authorList>
            <person name="Kiss H."/>
            <person name="Lang E."/>
            <person name="Lapidus A."/>
            <person name="Copeland A."/>
            <person name="Nolan M."/>
            <person name="Glavina Del Rio T."/>
            <person name="Chen F."/>
            <person name="Lucas S."/>
            <person name="Tice H."/>
            <person name="Cheng J.F."/>
            <person name="Han C."/>
            <person name="Goodwin L."/>
            <person name="Pitluck S."/>
            <person name="Liolios K."/>
            <person name="Pati A."/>
            <person name="Ivanova N."/>
            <person name="Mavromatis K."/>
            <person name="Chen A."/>
            <person name="Palaniappan K."/>
            <person name="Land M."/>
            <person name="Hauser L."/>
            <person name="Chang Y.J."/>
            <person name="Jeffries C.D."/>
            <person name="Detter J.C."/>
            <person name="Brettin T."/>
            <person name="Spring S."/>
            <person name="Rohde M."/>
            <person name="Goker M."/>
            <person name="Woyke T."/>
            <person name="Bristow J."/>
            <person name="Eisen J.A."/>
            <person name="Markowitz V."/>
            <person name="Hugenholtz P."/>
            <person name="Kyrpides N.C."/>
            <person name="Klenk H.P."/>
        </authorList>
    </citation>
    <scope>NUCLEOTIDE SEQUENCE [LARGE SCALE GENOMIC DNA]</scope>
    <source>
        <strain evidence="11">DSM 12809 / NBRC 114555 / N2460</strain>
    </source>
</reference>
<dbReference type="eggNOG" id="COG0745">
    <property type="taxonomic scope" value="Bacteria"/>
</dbReference>
<dbReference type="GO" id="GO:0005829">
    <property type="term" value="C:cytosol"/>
    <property type="evidence" value="ECO:0007669"/>
    <property type="project" value="TreeGrafter"/>
</dbReference>
<evidence type="ECO:0000256" key="6">
    <source>
        <dbReference type="PROSITE-ProRule" id="PRU00169"/>
    </source>
</evidence>
<dbReference type="HOGENOM" id="CLU_000445_30_1_0"/>
<dbReference type="Gene3D" id="1.10.10.10">
    <property type="entry name" value="Winged helix-like DNA-binding domain superfamily/Winged helix DNA-binding domain"/>
    <property type="match status" value="1"/>
</dbReference>
<dbReference type="EMBL" id="CP001968">
    <property type="protein sequence ID" value="ADD69372.1"/>
    <property type="molecule type" value="Genomic_DNA"/>
</dbReference>
<organism evidence="10 11">
    <name type="scientific">Denitrovibrio acetiphilus (strain DSM 12809 / NBRC 114555 / N2460)</name>
    <dbReference type="NCBI Taxonomy" id="522772"/>
    <lineage>
        <taxon>Bacteria</taxon>
        <taxon>Pseudomonadati</taxon>
        <taxon>Deferribacterota</taxon>
        <taxon>Deferribacteres</taxon>
        <taxon>Deferribacterales</taxon>
        <taxon>Geovibrionaceae</taxon>
        <taxon>Denitrovibrio</taxon>
    </lineage>
</organism>
<dbReference type="GO" id="GO:0000156">
    <property type="term" value="F:phosphorelay response regulator activity"/>
    <property type="evidence" value="ECO:0007669"/>
    <property type="project" value="TreeGrafter"/>
</dbReference>
<dbReference type="AlphaFoldDB" id="D4H516"/>
<dbReference type="PaxDb" id="522772-Dacet_2614"/>
<evidence type="ECO:0000256" key="3">
    <source>
        <dbReference type="ARBA" id="ARBA00023015"/>
    </source>
</evidence>
<evidence type="ECO:0000256" key="2">
    <source>
        <dbReference type="ARBA" id="ARBA00023012"/>
    </source>
</evidence>
<dbReference type="InterPro" id="IPR011006">
    <property type="entry name" value="CheY-like_superfamily"/>
</dbReference>
<dbReference type="Pfam" id="PF00072">
    <property type="entry name" value="Response_reg"/>
    <property type="match status" value="1"/>
</dbReference>
<dbReference type="KEGG" id="dap:Dacet_2614"/>
<evidence type="ECO:0000259" key="8">
    <source>
        <dbReference type="PROSITE" id="PS50110"/>
    </source>
</evidence>
<sequence precursor="true">MKILLVEDDIDLVGNIIDYLEIHNCHVDHSETGEKALEMLHKNDYDAMVLDINLPGIDGFEVCRRVRTEMYLKMPIVMLTARIMLVDKLEGFKSGTDDFLPKPFDLSELKMRLFALHRRVHQGMAIQFCVDDLYVDPENGTVIRDGDHIKLPPICFTILLKLMESYPGIVTKEELEAAIWANHPPMTDALKVHFFTLRQKVDKPYDKQLLYNIRGRGYTISTKGNII</sequence>
<dbReference type="GO" id="GO:0000976">
    <property type="term" value="F:transcription cis-regulatory region binding"/>
    <property type="evidence" value="ECO:0007669"/>
    <property type="project" value="TreeGrafter"/>
</dbReference>
<feature type="domain" description="Response regulatory" evidence="8">
    <location>
        <begin position="2"/>
        <end position="117"/>
    </location>
</feature>
<dbReference type="SUPFAM" id="SSF52172">
    <property type="entry name" value="CheY-like"/>
    <property type="match status" value="1"/>
</dbReference>
<dbReference type="Pfam" id="PF00486">
    <property type="entry name" value="Trans_reg_C"/>
    <property type="match status" value="1"/>
</dbReference>
<feature type="DNA-binding region" description="OmpR/PhoB-type" evidence="7">
    <location>
        <begin position="125"/>
        <end position="222"/>
    </location>
</feature>
<dbReference type="SMART" id="SM00448">
    <property type="entry name" value="REC"/>
    <property type="match status" value="1"/>
</dbReference>
<keyword evidence="5" id="KW-0804">Transcription</keyword>
<dbReference type="CDD" id="cd00383">
    <property type="entry name" value="trans_reg_C"/>
    <property type="match status" value="1"/>
</dbReference>
<dbReference type="InParanoid" id="D4H516"/>
<dbReference type="CDD" id="cd17574">
    <property type="entry name" value="REC_OmpR"/>
    <property type="match status" value="1"/>
</dbReference>
<keyword evidence="3" id="KW-0805">Transcription regulation</keyword>
<evidence type="ECO:0000256" key="5">
    <source>
        <dbReference type="ARBA" id="ARBA00023163"/>
    </source>
</evidence>